<name>A0A1U9KMZ6_9PROT</name>
<dbReference type="InterPro" id="IPR011991">
    <property type="entry name" value="ArsR-like_HTH"/>
</dbReference>
<dbReference type="RefSeq" id="WP_077806139.1">
    <property type="nucleotide sequence ID" value="NZ_BJXS01000008.1"/>
</dbReference>
<proteinExistence type="predicted"/>
<dbReference type="SMART" id="SM00418">
    <property type="entry name" value="HTH_ARSR"/>
    <property type="match status" value="1"/>
</dbReference>
<dbReference type="InterPro" id="IPR051081">
    <property type="entry name" value="HTH_MetalResp_TranReg"/>
</dbReference>
<reference evidence="5 6" key="1">
    <citation type="submission" date="2016-03" db="EMBL/GenBank/DDBJ databases">
        <title>Acetic acid bacteria sequencing.</title>
        <authorList>
            <person name="Brandt J."/>
            <person name="Jakob F."/>
            <person name="Vogel R.F."/>
        </authorList>
    </citation>
    <scope>NUCLEOTIDE SEQUENCE [LARGE SCALE GENOMIC DNA]</scope>
    <source>
        <strain evidence="5 6">NBRC 101099</strain>
    </source>
</reference>
<keyword evidence="1" id="KW-0805">Transcription regulation</keyword>
<accession>A0A1U9KMZ6</accession>
<dbReference type="NCBIfam" id="NF033788">
    <property type="entry name" value="HTH_metalloreg"/>
    <property type="match status" value="1"/>
</dbReference>
<dbReference type="STRING" id="320497.A0U93_03570"/>
<dbReference type="AlphaFoldDB" id="A0A1U9KMZ6"/>
<dbReference type="InterPro" id="IPR036390">
    <property type="entry name" value="WH_DNA-bd_sf"/>
</dbReference>
<dbReference type="Proteomes" id="UP000188604">
    <property type="component" value="Chromosome"/>
</dbReference>
<dbReference type="EMBL" id="CP014691">
    <property type="protein sequence ID" value="AQS87166.1"/>
    <property type="molecule type" value="Genomic_DNA"/>
</dbReference>
<dbReference type="GO" id="GO:0003677">
    <property type="term" value="F:DNA binding"/>
    <property type="evidence" value="ECO:0007669"/>
    <property type="project" value="UniProtKB-KW"/>
</dbReference>
<dbReference type="Pfam" id="PF01022">
    <property type="entry name" value="HTH_5"/>
    <property type="match status" value="1"/>
</dbReference>
<keyword evidence="6" id="KW-1185">Reference proteome</keyword>
<dbReference type="OrthoDB" id="7192471at2"/>
<evidence type="ECO:0000256" key="1">
    <source>
        <dbReference type="ARBA" id="ARBA00023015"/>
    </source>
</evidence>
<evidence type="ECO:0000256" key="3">
    <source>
        <dbReference type="ARBA" id="ARBA00023163"/>
    </source>
</evidence>
<sequence>MMDKRKNELAPDGVLAITKALADARRVGILTSIARAGGEMPCCQLPDLGKVSAATISHHMKELENAGLIAIRREGKFAHLRLCDDVVDAYCDRMKEMLSPPP</sequence>
<gene>
    <name evidence="5" type="ORF">A0U93_03570</name>
</gene>
<dbReference type="Gene3D" id="1.10.10.10">
    <property type="entry name" value="Winged helix-like DNA-binding domain superfamily/Winged helix DNA-binding domain"/>
    <property type="match status" value="1"/>
</dbReference>
<dbReference type="KEGG" id="nch:A0U93_03570"/>
<dbReference type="InterPro" id="IPR001845">
    <property type="entry name" value="HTH_ArsR_DNA-bd_dom"/>
</dbReference>
<protein>
    <recommendedName>
        <fullName evidence="4">HTH arsR-type domain-containing protein</fullName>
    </recommendedName>
</protein>
<dbReference type="InterPro" id="IPR036388">
    <property type="entry name" value="WH-like_DNA-bd_sf"/>
</dbReference>
<organism evidence="5 6">
    <name type="scientific">Neoasaia chiangmaiensis</name>
    <dbReference type="NCBI Taxonomy" id="320497"/>
    <lineage>
        <taxon>Bacteria</taxon>
        <taxon>Pseudomonadati</taxon>
        <taxon>Pseudomonadota</taxon>
        <taxon>Alphaproteobacteria</taxon>
        <taxon>Acetobacterales</taxon>
        <taxon>Acetobacteraceae</taxon>
        <taxon>Neoasaia</taxon>
    </lineage>
</organism>
<keyword evidence="2" id="KW-0238">DNA-binding</keyword>
<dbReference type="PROSITE" id="PS50987">
    <property type="entry name" value="HTH_ARSR_2"/>
    <property type="match status" value="1"/>
</dbReference>
<evidence type="ECO:0000313" key="6">
    <source>
        <dbReference type="Proteomes" id="UP000188604"/>
    </source>
</evidence>
<dbReference type="PANTHER" id="PTHR33154:SF33">
    <property type="entry name" value="TRANSCRIPTIONAL REPRESSOR SDPR"/>
    <property type="match status" value="1"/>
</dbReference>
<evidence type="ECO:0000259" key="4">
    <source>
        <dbReference type="PROSITE" id="PS50987"/>
    </source>
</evidence>
<dbReference type="CDD" id="cd00090">
    <property type="entry name" value="HTH_ARSR"/>
    <property type="match status" value="1"/>
</dbReference>
<dbReference type="SUPFAM" id="SSF46785">
    <property type="entry name" value="Winged helix' DNA-binding domain"/>
    <property type="match status" value="1"/>
</dbReference>
<dbReference type="GO" id="GO:0003700">
    <property type="term" value="F:DNA-binding transcription factor activity"/>
    <property type="evidence" value="ECO:0007669"/>
    <property type="project" value="InterPro"/>
</dbReference>
<dbReference type="PANTHER" id="PTHR33154">
    <property type="entry name" value="TRANSCRIPTIONAL REGULATOR, ARSR FAMILY"/>
    <property type="match status" value="1"/>
</dbReference>
<evidence type="ECO:0000313" key="5">
    <source>
        <dbReference type="EMBL" id="AQS87166.1"/>
    </source>
</evidence>
<keyword evidence="3" id="KW-0804">Transcription</keyword>
<dbReference type="PRINTS" id="PR00778">
    <property type="entry name" value="HTHARSR"/>
</dbReference>
<evidence type="ECO:0000256" key="2">
    <source>
        <dbReference type="ARBA" id="ARBA00023125"/>
    </source>
</evidence>
<feature type="domain" description="HTH arsR-type" evidence="4">
    <location>
        <begin position="6"/>
        <end position="102"/>
    </location>
</feature>